<dbReference type="GO" id="GO:0006352">
    <property type="term" value="P:DNA-templated transcription initiation"/>
    <property type="evidence" value="ECO:0007669"/>
    <property type="project" value="InterPro"/>
</dbReference>
<dbReference type="InterPro" id="IPR013249">
    <property type="entry name" value="RNA_pol_sigma70_r4_t2"/>
</dbReference>
<dbReference type="RefSeq" id="WP_067656530.1">
    <property type="nucleotide sequence ID" value="NZ_FQXG01000004.1"/>
</dbReference>
<evidence type="ECO:0000313" key="9">
    <source>
        <dbReference type="Proteomes" id="UP000184268"/>
    </source>
</evidence>
<dbReference type="SUPFAM" id="SSF88946">
    <property type="entry name" value="Sigma2 domain of RNA polymerase sigma factors"/>
    <property type="match status" value="1"/>
</dbReference>
<name>A0A1M5VEM6_9GAMM</name>
<feature type="domain" description="RNA polymerase sigma-70 region 2" evidence="6">
    <location>
        <begin position="6"/>
        <end position="70"/>
    </location>
</feature>
<dbReference type="EMBL" id="FQXG01000004">
    <property type="protein sequence ID" value="SHH73709.1"/>
    <property type="molecule type" value="Genomic_DNA"/>
</dbReference>
<dbReference type="InterPro" id="IPR014284">
    <property type="entry name" value="RNA_pol_sigma-70_dom"/>
</dbReference>
<keyword evidence="3" id="KW-0731">Sigma factor</keyword>
<dbReference type="OrthoDB" id="9803470at2"/>
<evidence type="ECO:0000256" key="4">
    <source>
        <dbReference type="ARBA" id="ARBA00023163"/>
    </source>
</evidence>
<keyword evidence="9" id="KW-1185">Reference proteome</keyword>
<dbReference type="NCBIfam" id="NF007215">
    <property type="entry name" value="PRK09637.1"/>
    <property type="match status" value="1"/>
</dbReference>
<evidence type="ECO:0000256" key="5">
    <source>
        <dbReference type="NCBIfam" id="TIGR02959"/>
    </source>
</evidence>
<dbReference type="InterPro" id="IPR013324">
    <property type="entry name" value="RNA_pol_sigma_r3/r4-like"/>
</dbReference>
<dbReference type="CDD" id="cd06171">
    <property type="entry name" value="Sigma70_r4"/>
    <property type="match status" value="1"/>
</dbReference>
<keyword evidence="2" id="KW-0805">Transcription regulation</keyword>
<dbReference type="InterPro" id="IPR007627">
    <property type="entry name" value="RNA_pol_sigma70_r2"/>
</dbReference>
<reference evidence="8 9" key="1">
    <citation type="submission" date="2016-11" db="EMBL/GenBank/DDBJ databases">
        <authorList>
            <person name="Jaros S."/>
            <person name="Januszkiewicz K."/>
            <person name="Wedrychowicz H."/>
        </authorList>
    </citation>
    <scope>NUCLEOTIDE SEQUENCE [LARGE SCALE GENOMIC DNA]</scope>
    <source>
        <strain evidence="8 9">DSM 16917</strain>
    </source>
</reference>
<dbReference type="InterPro" id="IPR039425">
    <property type="entry name" value="RNA_pol_sigma-70-like"/>
</dbReference>
<evidence type="ECO:0000256" key="1">
    <source>
        <dbReference type="ARBA" id="ARBA00010641"/>
    </source>
</evidence>
<dbReference type="InterPro" id="IPR036388">
    <property type="entry name" value="WH-like_DNA-bd_sf"/>
</dbReference>
<dbReference type="Pfam" id="PF04542">
    <property type="entry name" value="Sigma70_r2"/>
    <property type="match status" value="1"/>
</dbReference>
<feature type="domain" description="RNA polymerase sigma factor 70 region 4 type 2" evidence="7">
    <location>
        <begin position="96"/>
        <end position="148"/>
    </location>
</feature>
<organism evidence="8 9">
    <name type="scientific">Ferrimonas marina</name>
    <dbReference type="NCBI Taxonomy" id="299255"/>
    <lineage>
        <taxon>Bacteria</taxon>
        <taxon>Pseudomonadati</taxon>
        <taxon>Pseudomonadota</taxon>
        <taxon>Gammaproteobacteria</taxon>
        <taxon>Alteromonadales</taxon>
        <taxon>Ferrimonadaceae</taxon>
        <taxon>Ferrimonas</taxon>
    </lineage>
</organism>
<evidence type="ECO:0000259" key="7">
    <source>
        <dbReference type="Pfam" id="PF08281"/>
    </source>
</evidence>
<dbReference type="InterPro" id="IPR014304">
    <property type="entry name" value="RNA_pol_sigma-Z"/>
</dbReference>
<dbReference type="GO" id="GO:0016987">
    <property type="term" value="F:sigma factor activity"/>
    <property type="evidence" value="ECO:0007669"/>
    <property type="project" value="UniProtKB-KW"/>
</dbReference>
<evidence type="ECO:0000259" key="6">
    <source>
        <dbReference type="Pfam" id="PF04542"/>
    </source>
</evidence>
<dbReference type="Pfam" id="PF08281">
    <property type="entry name" value="Sigma70_r4_2"/>
    <property type="match status" value="1"/>
</dbReference>
<dbReference type="Proteomes" id="UP000184268">
    <property type="component" value="Unassembled WGS sequence"/>
</dbReference>
<dbReference type="Gene3D" id="1.10.10.10">
    <property type="entry name" value="Winged helix-like DNA-binding domain superfamily/Winged helix DNA-binding domain"/>
    <property type="match status" value="1"/>
</dbReference>
<dbReference type="AlphaFoldDB" id="A0A1M5VEM6"/>
<dbReference type="NCBIfam" id="TIGR02959">
    <property type="entry name" value="SigZ"/>
    <property type="match status" value="1"/>
</dbReference>
<dbReference type="Gene3D" id="1.10.1740.10">
    <property type="match status" value="1"/>
</dbReference>
<gene>
    <name evidence="8" type="ORF">SAMN02745129_2741</name>
</gene>
<dbReference type="STRING" id="299255.SAMN02745129_2741"/>
<dbReference type="GO" id="GO:0003677">
    <property type="term" value="F:DNA binding"/>
    <property type="evidence" value="ECO:0007669"/>
    <property type="project" value="InterPro"/>
</dbReference>
<comment type="similarity">
    <text evidence="1">Belongs to the sigma-70 factor family. ECF subfamily.</text>
</comment>
<sequence length="177" mass="20227">MLSHWQQHKSQLRSYIHKRIDDPSAVDDILQEVYIKASTHLHQLKSQGSLGGWLYRIAHNAIMDHYRQQRPTTELPEELAADEAEPAIQAHQKLAQCLRPLIEELPDKYRQPLKLAELEGTSQQQIADQLGLSLSGAKSRVQRARVKLREQLTTCCDIEVGHGGVTHFEPKDPNRRC</sequence>
<keyword evidence="4" id="KW-0804">Transcription</keyword>
<accession>A0A1M5VEM6</accession>
<dbReference type="SUPFAM" id="SSF88659">
    <property type="entry name" value="Sigma3 and sigma4 domains of RNA polymerase sigma factors"/>
    <property type="match status" value="1"/>
</dbReference>
<dbReference type="NCBIfam" id="TIGR02937">
    <property type="entry name" value="sigma70-ECF"/>
    <property type="match status" value="1"/>
</dbReference>
<proteinExistence type="inferred from homology"/>
<evidence type="ECO:0000313" key="8">
    <source>
        <dbReference type="EMBL" id="SHH73709.1"/>
    </source>
</evidence>
<dbReference type="PANTHER" id="PTHR43133:SF62">
    <property type="entry name" value="RNA POLYMERASE SIGMA FACTOR SIGZ"/>
    <property type="match status" value="1"/>
</dbReference>
<protein>
    <recommendedName>
        <fullName evidence="5">RNA polymerase sigma factor SigZ</fullName>
    </recommendedName>
</protein>
<evidence type="ECO:0000256" key="2">
    <source>
        <dbReference type="ARBA" id="ARBA00023015"/>
    </source>
</evidence>
<dbReference type="PANTHER" id="PTHR43133">
    <property type="entry name" value="RNA POLYMERASE ECF-TYPE SIGMA FACTO"/>
    <property type="match status" value="1"/>
</dbReference>
<dbReference type="InterPro" id="IPR013325">
    <property type="entry name" value="RNA_pol_sigma_r2"/>
</dbReference>
<evidence type="ECO:0000256" key="3">
    <source>
        <dbReference type="ARBA" id="ARBA00023082"/>
    </source>
</evidence>